<feature type="transmembrane region" description="Helical" evidence="1">
    <location>
        <begin position="41"/>
        <end position="59"/>
    </location>
</feature>
<dbReference type="GO" id="GO:0005886">
    <property type="term" value="C:plasma membrane"/>
    <property type="evidence" value="ECO:0007669"/>
    <property type="project" value="TreeGrafter"/>
</dbReference>
<feature type="transmembrane region" description="Helical" evidence="1">
    <location>
        <begin position="293"/>
        <end position="313"/>
    </location>
</feature>
<feature type="transmembrane region" description="Helical" evidence="1">
    <location>
        <begin position="264"/>
        <end position="287"/>
    </location>
</feature>
<evidence type="ECO:0000313" key="3">
    <source>
        <dbReference type="Proteomes" id="UP000648075"/>
    </source>
</evidence>
<keyword evidence="1" id="KW-0812">Transmembrane</keyword>
<feature type="transmembrane region" description="Helical" evidence="1">
    <location>
        <begin position="100"/>
        <end position="121"/>
    </location>
</feature>
<reference evidence="2" key="1">
    <citation type="journal article" date="2014" name="Int. J. Syst. Evol. Microbiol.">
        <title>Complete genome sequence of Corynebacterium casei LMG S-19264T (=DSM 44701T), isolated from a smear-ripened cheese.</title>
        <authorList>
            <consortium name="US DOE Joint Genome Institute (JGI-PGF)"/>
            <person name="Walter F."/>
            <person name="Albersmeier A."/>
            <person name="Kalinowski J."/>
            <person name="Ruckert C."/>
        </authorList>
    </citation>
    <scope>NUCLEOTIDE SEQUENCE</scope>
    <source>
        <strain evidence="2">KCTC 32255</strain>
    </source>
</reference>
<keyword evidence="3" id="KW-1185">Reference proteome</keyword>
<feature type="transmembrane region" description="Helical" evidence="1">
    <location>
        <begin position="234"/>
        <end position="252"/>
    </location>
</feature>
<organism evidence="2 3">
    <name type="scientific">Novosphingobium colocasiae</name>
    <dbReference type="NCBI Taxonomy" id="1256513"/>
    <lineage>
        <taxon>Bacteria</taxon>
        <taxon>Pseudomonadati</taxon>
        <taxon>Pseudomonadota</taxon>
        <taxon>Alphaproteobacteria</taxon>
        <taxon>Sphingomonadales</taxon>
        <taxon>Sphingomonadaceae</taxon>
        <taxon>Novosphingobium</taxon>
    </lineage>
</organism>
<dbReference type="Gene3D" id="1.20.1530.20">
    <property type="match status" value="1"/>
</dbReference>
<proteinExistence type="predicted"/>
<reference evidence="2" key="2">
    <citation type="submission" date="2020-09" db="EMBL/GenBank/DDBJ databases">
        <authorList>
            <person name="Sun Q."/>
            <person name="Kim S."/>
        </authorList>
    </citation>
    <scope>NUCLEOTIDE SEQUENCE</scope>
    <source>
        <strain evidence="2">KCTC 32255</strain>
    </source>
</reference>
<gene>
    <name evidence="2" type="ORF">GCM10011614_06450</name>
</gene>
<keyword evidence="1" id="KW-0472">Membrane</keyword>
<accession>A0A918PB93</accession>
<sequence>MIGRALARLNLDPYVLALMATVVLASVLPAQGVWATVADRITDLAIALLFFLHGARLSRQAVIDGARAWKLHLSVAGLTYLLFPLLGLAIQALPFLPTPLARGMLFLSLLPSTVQSSIAFTSMAGGNVAAAVCSASFSNLAGIVLTPLLTALFITGRSGGFSSDPVITIATQLLLPFLAGHLLRPWIAGFVARHKRVLGYTDKSSILLVVYTAFSAAVLGGLWSRVTWGDIAEIGALSLAMLAVVMSAAQAIGRPMAFAREDRVVLLFCGSKKSLATGVPLAGVLFAPDQVGAIVLPLMIFHQIQLMVCAVIARRMGEKRADAGAR</sequence>
<dbReference type="PANTHER" id="PTHR18640:SF5">
    <property type="entry name" value="SODIUM_BILE ACID COTRANSPORTER 7"/>
    <property type="match status" value="1"/>
</dbReference>
<dbReference type="PIRSF" id="PIRSF026166">
    <property type="entry name" value="UCP026166"/>
    <property type="match status" value="1"/>
</dbReference>
<name>A0A918PB93_9SPHN</name>
<keyword evidence="1" id="KW-1133">Transmembrane helix</keyword>
<protein>
    <submittedName>
        <fullName evidence="2">Bile acid:sodium symporter</fullName>
    </submittedName>
</protein>
<feature type="transmembrane region" description="Helical" evidence="1">
    <location>
        <begin position="71"/>
        <end position="94"/>
    </location>
</feature>
<dbReference type="AlphaFoldDB" id="A0A918PB93"/>
<dbReference type="Proteomes" id="UP000648075">
    <property type="component" value="Unassembled WGS sequence"/>
</dbReference>
<feature type="transmembrane region" description="Helical" evidence="1">
    <location>
        <begin position="166"/>
        <end position="183"/>
    </location>
</feature>
<dbReference type="PANTHER" id="PTHR18640">
    <property type="entry name" value="SOLUTE CARRIER FAMILY 10 MEMBER 7"/>
    <property type="match status" value="1"/>
</dbReference>
<feature type="transmembrane region" description="Helical" evidence="1">
    <location>
        <begin position="14"/>
        <end position="35"/>
    </location>
</feature>
<dbReference type="InterPro" id="IPR038770">
    <property type="entry name" value="Na+/solute_symporter_sf"/>
</dbReference>
<comment type="caution">
    <text evidence="2">The sequence shown here is derived from an EMBL/GenBank/DDBJ whole genome shotgun (WGS) entry which is preliminary data.</text>
</comment>
<evidence type="ECO:0000313" key="2">
    <source>
        <dbReference type="EMBL" id="GGY94151.1"/>
    </source>
</evidence>
<evidence type="ECO:0000256" key="1">
    <source>
        <dbReference type="SAM" id="Phobius"/>
    </source>
</evidence>
<dbReference type="InterPro" id="IPR016833">
    <property type="entry name" value="Put_Na-Bile_cotransptr"/>
</dbReference>
<dbReference type="Pfam" id="PF13593">
    <property type="entry name" value="SBF_like"/>
    <property type="match status" value="1"/>
</dbReference>
<dbReference type="EMBL" id="BMZA01000001">
    <property type="protein sequence ID" value="GGY94151.1"/>
    <property type="molecule type" value="Genomic_DNA"/>
</dbReference>
<feature type="transmembrane region" description="Helical" evidence="1">
    <location>
        <begin position="204"/>
        <end position="222"/>
    </location>
</feature>
<feature type="transmembrane region" description="Helical" evidence="1">
    <location>
        <begin position="128"/>
        <end position="154"/>
    </location>
</feature>